<name>A0A5J9WE43_9POAL</name>
<feature type="domain" description="MBD" evidence="7">
    <location>
        <begin position="164"/>
        <end position="234"/>
    </location>
</feature>
<dbReference type="InterPro" id="IPR001739">
    <property type="entry name" value="Methyl_CpG_DNA-bd"/>
</dbReference>
<dbReference type="SUPFAM" id="SSF54171">
    <property type="entry name" value="DNA-binding domain"/>
    <property type="match status" value="3"/>
</dbReference>
<feature type="compositionally biased region" description="Acidic residues" evidence="6">
    <location>
        <begin position="305"/>
        <end position="316"/>
    </location>
</feature>
<dbReference type="PANTHER" id="PTHR34067:SF25">
    <property type="entry name" value="OS04G0193200 PROTEIN"/>
    <property type="match status" value="1"/>
</dbReference>
<feature type="domain" description="MBD" evidence="7">
    <location>
        <begin position="25"/>
        <end position="89"/>
    </location>
</feature>
<keyword evidence="4" id="KW-0804">Transcription</keyword>
<evidence type="ECO:0000256" key="5">
    <source>
        <dbReference type="ARBA" id="ARBA00023242"/>
    </source>
</evidence>
<sequence length="316" mass="35831">MVVVSDDAGVKEPLLLKDGEKVDDRETTEDLPDWLPDGWIMESFRTEDGTINQYYTSPISDYTFTSKAEVLEYLFSGVDERIQESKECAEMTLQKTHEWLPKGWVMEIRVGGENLDKMYKFYVLKTNGVRLLSKQDVLLYLKQAEISMCDTNGQCDTSSNNNIIAEVDLHPNGLPSGWVNELAFRKTEKGSARSDPYYTDPISGYTFRTLKLALRYLETGKVPKRAFLQKTSVHDLYSFDKCADLHDSLRSRLAVNKKRHRKRTGPLLPQKSSRIDYDGDTDSYGDTSSVLAEDGDTSSGSDSSYESDEENANIMK</sequence>
<accession>A0A5J9WE43</accession>
<feature type="region of interest" description="Disordered" evidence="6">
    <location>
        <begin position="256"/>
        <end position="316"/>
    </location>
</feature>
<keyword evidence="3" id="KW-0238">DNA-binding</keyword>
<proteinExistence type="predicted"/>
<dbReference type="Gene3D" id="3.30.890.10">
    <property type="entry name" value="Methyl-cpg-binding Protein 2, Chain A"/>
    <property type="match status" value="3"/>
</dbReference>
<reference evidence="8 9" key="1">
    <citation type="journal article" date="2019" name="Sci. Rep.">
        <title>A high-quality genome of Eragrostis curvula grass provides insights into Poaceae evolution and supports new strategies to enhance forage quality.</title>
        <authorList>
            <person name="Carballo J."/>
            <person name="Santos B.A.C.M."/>
            <person name="Zappacosta D."/>
            <person name="Garbus I."/>
            <person name="Selva J.P."/>
            <person name="Gallo C.A."/>
            <person name="Diaz A."/>
            <person name="Albertini E."/>
            <person name="Caccamo M."/>
            <person name="Echenique V."/>
        </authorList>
    </citation>
    <scope>NUCLEOTIDE SEQUENCE [LARGE SCALE GENOMIC DNA]</scope>
    <source>
        <strain evidence="9">cv. Victoria</strain>
        <tissue evidence="8">Leaf</tissue>
    </source>
</reference>
<dbReference type="Proteomes" id="UP000324897">
    <property type="component" value="Chromosome 5"/>
</dbReference>
<comment type="subcellular location">
    <subcellularLocation>
        <location evidence="1">Nucleus</location>
    </subcellularLocation>
</comment>
<dbReference type="GO" id="GO:0005634">
    <property type="term" value="C:nucleus"/>
    <property type="evidence" value="ECO:0007669"/>
    <property type="project" value="UniProtKB-SubCell"/>
</dbReference>
<organism evidence="8 9">
    <name type="scientific">Eragrostis curvula</name>
    <name type="common">weeping love grass</name>
    <dbReference type="NCBI Taxonomy" id="38414"/>
    <lineage>
        <taxon>Eukaryota</taxon>
        <taxon>Viridiplantae</taxon>
        <taxon>Streptophyta</taxon>
        <taxon>Embryophyta</taxon>
        <taxon>Tracheophyta</taxon>
        <taxon>Spermatophyta</taxon>
        <taxon>Magnoliopsida</taxon>
        <taxon>Liliopsida</taxon>
        <taxon>Poales</taxon>
        <taxon>Poaceae</taxon>
        <taxon>PACMAD clade</taxon>
        <taxon>Chloridoideae</taxon>
        <taxon>Eragrostideae</taxon>
        <taxon>Eragrostidinae</taxon>
        <taxon>Eragrostis</taxon>
    </lineage>
</organism>
<evidence type="ECO:0000256" key="1">
    <source>
        <dbReference type="ARBA" id="ARBA00004123"/>
    </source>
</evidence>
<evidence type="ECO:0000256" key="6">
    <source>
        <dbReference type="SAM" id="MobiDB-lite"/>
    </source>
</evidence>
<dbReference type="GO" id="GO:0003677">
    <property type="term" value="F:DNA binding"/>
    <property type="evidence" value="ECO:0007669"/>
    <property type="project" value="UniProtKB-KW"/>
</dbReference>
<dbReference type="EMBL" id="RWGY01000004">
    <property type="protein sequence ID" value="TVU46468.1"/>
    <property type="molecule type" value="Genomic_DNA"/>
</dbReference>
<evidence type="ECO:0000256" key="4">
    <source>
        <dbReference type="ARBA" id="ARBA00023163"/>
    </source>
</evidence>
<gene>
    <name evidence="8" type="ORF">EJB05_06008</name>
</gene>
<evidence type="ECO:0000313" key="9">
    <source>
        <dbReference type="Proteomes" id="UP000324897"/>
    </source>
</evidence>
<evidence type="ECO:0000259" key="7">
    <source>
        <dbReference type="PROSITE" id="PS50982"/>
    </source>
</evidence>
<keyword evidence="2" id="KW-0805">Transcription regulation</keyword>
<evidence type="ECO:0000313" key="8">
    <source>
        <dbReference type="EMBL" id="TVU46468.1"/>
    </source>
</evidence>
<dbReference type="AlphaFoldDB" id="A0A5J9WE43"/>
<comment type="caution">
    <text evidence="8">The sequence shown here is derived from an EMBL/GenBank/DDBJ whole genome shotgun (WGS) entry which is preliminary data.</text>
</comment>
<dbReference type="PANTHER" id="PTHR34067">
    <property type="entry name" value="OS04G0193200 PROTEIN"/>
    <property type="match status" value="1"/>
</dbReference>
<protein>
    <recommendedName>
        <fullName evidence="7">MBD domain-containing protein</fullName>
    </recommendedName>
</protein>
<keyword evidence="5" id="KW-0539">Nucleus</keyword>
<dbReference type="InterPro" id="IPR016177">
    <property type="entry name" value="DNA-bd_dom_sf"/>
</dbReference>
<dbReference type="Gramene" id="TVU46468">
    <property type="protein sequence ID" value="TVU46468"/>
    <property type="gene ID" value="EJB05_06008"/>
</dbReference>
<feature type="non-terminal residue" evidence="8">
    <location>
        <position position="316"/>
    </location>
</feature>
<evidence type="ECO:0000256" key="2">
    <source>
        <dbReference type="ARBA" id="ARBA00023015"/>
    </source>
</evidence>
<dbReference type="InterPro" id="IPR038945">
    <property type="entry name" value="MBD13-like"/>
</dbReference>
<feature type="domain" description="MBD" evidence="7">
    <location>
        <begin position="90"/>
        <end position="162"/>
    </location>
</feature>
<keyword evidence="9" id="KW-1185">Reference proteome</keyword>
<evidence type="ECO:0000256" key="3">
    <source>
        <dbReference type="ARBA" id="ARBA00023125"/>
    </source>
</evidence>
<dbReference type="OrthoDB" id="10072024at2759"/>
<dbReference type="PROSITE" id="PS50982">
    <property type="entry name" value="MBD"/>
    <property type="match status" value="3"/>
</dbReference>